<evidence type="ECO:0000256" key="1">
    <source>
        <dbReference type="SAM" id="MobiDB-lite"/>
    </source>
</evidence>
<evidence type="ECO:0000313" key="2">
    <source>
        <dbReference type="EMBL" id="CAD5122176.1"/>
    </source>
</evidence>
<dbReference type="EMBL" id="CAJFCJ010000016">
    <property type="protein sequence ID" value="CAD5122176.1"/>
    <property type="molecule type" value="Genomic_DNA"/>
</dbReference>
<keyword evidence="3" id="KW-1185">Reference proteome</keyword>
<dbReference type="SUPFAM" id="SSF55550">
    <property type="entry name" value="SH2 domain"/>
    <property type="match status" value="1"/>
</dbReference>
<comment type="caution">
    <text evidence="2">The sequence shown here is derived from an EMBL/GenBank/DDBJ whole genome shotgun (WGS) entry which is preliminary data.</text>
</comment>
<reference evidence="2 3" key="1">
    <citation type="submission" date="2020-08" db="EMBL/GenBank/DDBJ databases">
        <authorList>
            <person name="Hejnol A."/>
        </authorList>
    </citation>
    <scope>NUCLEOTIDE SEQUENCE [LARGE SCALE GENOMIC DNA]</scope>
</reference>
<dbReference type="InterPro" id="IPR036860">
    <property type="entry name" value="SH2_dom_sf"/>
</dbReference>
<protein>
    <submittedName>
        <fullName evidence="2">DgyrCDS10622</fullName>
    </submittedName>
</protein>
<proteinExistence type="predicted"/>
<organism evidence="2 3">
    <name type="scientific">Dimorphilus gyrociliatus</name>
    <dbReference type="NCBI Taxonomy" id="2664684"/>
    <lineage>
        <taxon>Eukaryota</taxon>
        <taxon>Metazoa</taxon>
        <taxon>Spiralia</taxon>
        <taxon>Lophotrochozoa</taxon>
        <taxon>Annelida</taxon>
        <taxon>Polychaeta</taxon>
        <taxon>Polychaeta incertae sedis</taxon>
        <taxon>Dinophilidae</taxon>
        <taxon>Dimorphilus</taxon>
    </lineage>
</organism>
<dbReference type="Proteomes" id="UP000549394">
    <property type="component" value="Unassembled WGS sequence"/>
</dbReference>
<sequence length="386" mass="45471">MSLQLTIRDWSGESYRKEIRYSKDIEKITIYDYIFIKLDLLNELCDSAKHSDFVLSRQSNVEWTTYLGDLIKDNLRFIDIRLTASFKVSNVNHDDSQIPENETRRISNLRLNSGGQTESKPEDEFVDIREDRNSNAHSNPLLLSVNYTLTSDDPSQRSRDEKELPNFIRCREEFNKKLLEDVHDPTKAKRMIDGTTYPTYPNEGAFMNKYRDSTNGFDLDIPEEFIREIENEQGFFKNVCRKTPQSILLAHYQQYVRENENRQHDGKYLIWKFDSKAVCISPLYGTAPRHFKIRYREVPNGEKFFYCTREGNRYPSLKSTIDAYVMNRIRLYLKTQRGSSSSADKYPLFLKEPICLERRIDGIIIPEQKPQREEDEPSPLKKFDAT</sequence>
<gene>
    <name evidence="2" type="ORF">DGYR_LOCUS10020</name>
</gene>
<dbReference type="AlphaFoldDB" id="A0A7I8W266"/>
<name>A0A7I8W266_9ANNE</name>
<accession>A0A7I8W266</accession>
<evidence type="ECO:0000313" key="3">
    <source>
        <dbReference type="Proteomes" id="UP000549394"/>
    </source>
</evidence>
<feature type="region of interest" description="Disordered" evidence="1">
    <location>
        <begin position="366"/>
        <end position="386"/>
    </location>
</feature>
<dbReference type="Gene3D" id="3.30.505.10">
    <property type="entry name" value="SH2 domain"/>
    <property type="match status" value="1"/>
</dbReference>